<dbReference type="AlphaFoldDB" id="A0A543BM39"/>
<proteinExistence type="predicted"/>
<keyword evidence="1" id="KW-0472">Membrane</keyword>
<accession>A0A543BM39</accession>
<reference evidence="2 3" key="1">
    <citation type="submission" date="2019-06" db="EMBL/GenBank/DDBJ databases">
        <title>Sequencing the genomes of 1000 actinobacteria strains.</title>
        <authorList>
            <person name="Klenk H.-P."/>
        </authorList>
    </citation>
    <scope>NUCLEOTIDE SEQUENCE [LARGE SCALE GENOMIC DNA]</scope>
    <source>
        <strain evidence="2 3">DSM 20169</strain>
    </source>
</reference>
<comment type="caution">
    <text evidence="2">The sequence shown here is derived from an EMBL/GenBank/DDBJ whole genome shotgun (WGS) entry which is preliminary data.</text>
</comment>
<organism evidence="2 3">
    <name type="scientific">Microbacterium saperdae</name>
    <dbReference type="NCBI Taxonomy" id="69368"/>
    <lineage>
        <taxon>Bacteria</taxon>
        <taxon>Bacillati</taxon>
        <taxon>Actinomycetota</taxon>
        <taxon>Actinomycetes</taxon>
        <taxon>Micrococcales</taxon>
        <taxon>Microbacteriaceae</taxon>
        <taxon>Microbacterium</taxon>
    </lineage>
</organism>
<keyword evidence="1" id="KW-1133">Transmembrane helix</keyword>
<keyword evidence="1" id="KW-0812">Transmembrane</keyword>
<evidence type="ECO:0000256" key="1">
    <source>
        <dbReference type="SAM" id="Phobius"/>
    </source>
</evidence>
<protein>
    <recommendedName>
        <fullName evidence="4">CU044_5270 family protein</fullName>
    </recommendedName>
</protein>
<evidence type="ECO:0000313" key="2">
    <source>
        <dbReference type="EMBL" id="TQL85863.1"/>
    </source>
</evidence>
<keyword evidence="3" id="KW-1185">Reference proteome</keyword>
<dbReference type="Proteomes" id="UP000317209">
    <property type="component" value="Unassembled WGS sequence"/>
</dbReference>
<gene>
    <name evidence="2" type="ORF">FB560_1497</name>
</gene>
<dbReference type="EMBL" id="VFOX01000001">
    <property type="protein sequence ID" value="TQL85863.1"/>
    <property type="molecule type" value="Genomic_DNA"/>
</dbReference>
<evidence type="ECO:0008006" key="4">
    <source>
        <dbReference type="Google" id="ProtNLM"/>
    </source>
</evidence>
<sequence length="337" mass="35596">MRWAWRGRVSVRGDEAVLERALTEADPARTPRDAAPDARALATRDRILRKARAAQRPHSRAIGWASGAVAVGASAIFAVAMLLPQETASAGTPAPLHFDGSSTIAEIVEGADADLAAVSGPSVPLRKVNAASWGFSVDVVDESTHVAPQLSELTWSPDGSGRMTIVRGVPYDPTDAVANNRAEVSSSGDVVSDLIMAPGDFVPPWSEMPGDSRDDIVALLTAFGMPAGPTAFDIESALTSTFDMWTLTNTQHREILALLEETGEGVALGDSTDRLGRPVAGIQFFTPDKGAKDVVLVSLDTGRIVGVERTAIIADEVFPAGAIIAYRMWDVESGVIR</sequence>
<name>A0A543BM39_9MICO</name>
<feature type="transmembrane region" description="Helical" evidence="1">
    <location>
        <begin position="61"/>
        <end position="83"/>
    </location>
</feature>
<evidence type="ECO:0000313" key="3">
    <source>
        <dbReference type="Proteomes" id="UP000317209"/>
    </source>
</evidence>